<evidence type="ECO:0000313" key="2">
    <source>
        <dbReference type="Proteomes" id="UP000007129"/>
    </source>
</evidence>
<gene>
    <name evidence="1" type="ORF">MPH_08890</name>
</gene>
<dbReference type="HOGENOM" id="CLU_2061951_0_0_1"/>
<sequence length="119" mass="12979">MLDVISCSFLVRFGGSPEWLEGKEACLISATADLQWTDQRRGEAVHSEGPMYNLSCLSLMSQIPVGFAGETPVIGYKRLMLIRRGNKKAARYTHAAAAPSQTFPLSPFRSSAILGSVRC</sequence>
<dbReference type="InParanoid" id="K2QVX0"/>
<organism evidence="1 2">
    <name type="scientific">Macrophomina phaseolina (strain MS6)</name>
    <name type="common">Charcoal rot fungus</name>
    <dbReference type="NCBI Taxonomy" id="1126212"/>
    <lineage>
        <taxon>Eukaryota</taxon>
        <taxon>Fungi</taxon>
        <taxon>Dikarya</taxon>
        <taxon>Ascomycota</taxon>
        <taxon>Pezizomycotina</taxon>
        <taxon>Dothideomycetes</taxon>
        <taxon>Dothideomycetes incertae sedis</taxon>
        <taxon>Botryosphaeriales</taxon>
        <taxon>Botryosphaeriaceae</taxon>
        <taxon>Macrophomina</taxon>
    </lineage>
</organism>
<protein>
    <submittedName>
        <fullName evidence="1">Uncharacterized protein</fullName>
    </submittedName>
</protein>
<accession>K2QVX0</accession>
<evidence type="ECO:0000313" key="1">
    <source>
        <dbReference type="EMBL" id="EKG13891.1"/>
    </source>
</evidence>
<reference evidence="1 2" key="1">
    <citation type="journal article" date="2012" name="BMC Genomics">
        <title>Tools to kill: Genome of one of the most destructive plant pathogenic fungi Macrophomina phaseolina.</title>
        <authorList>
            <person name="Islam M.S."/>
            <person name="Haque M.S."/>
            <person name="Islam M.M."/>
            <person name="Emdad E.M."/>
            <person name="Halim A."/>
            <person name="Hossen Q.M.M."/>
            <person name="Hossain M.Z."/>
            <person name="Ahmed B."/>
            <person name="Rahim S."/>
            <person name="Rahman M.S."/>
            <person name="Alam M.M."/>
            <person name="Hou S."/>
            <person name="Wan X."/>
            <person name="Saito J.A."/>
            <person name="Alam M."/>
        </authorList>
    </citation>
    <scope>NUCLEOTIDE SEQUENCE [LARGE SCALE GENOMIC DNA]</scope>
    <source>
        <strain evidence="1 2">MS6</strain>
    </source>
</reference>
<name>K2QVX0_MACPH</name>
<dbReference type="EMBL" id="AHHD01000378">
    <property type="protein sequence ID" value="EKG13891.1"/>
    <property type="molecule type" value="Genomic_DNA"/>
</dbReference>
<proteinExistence type="predicted"/>
<comment type="caution">
    <text evidence="1">The sequence shown here is derived from an EMBL/GenBank/DDBJ whole genome shotgun (WGS) entry which is preliminary data.</text>
</comment>
<dbReference type="VEuPathDB" id="FungiDB:MPH_08890"/>
<dbReference type="AlphaFoldDB" id="K2QVX0"/>
<dbReference type="Proteomes" id="UP000007129">
    <property type="component" value="Unassembled WGS sequence"/>
</dbReference>